<dbReference type="RefSeq" id="WP_386281335.1">
    <property type="nucleotide sequence ID" value="NZ_JBHSWA010000001.1"/>
</dbReference>
<gene>
    <name evidence="1" type="ORF">ACFQAU_06805</name>
</gene>
<evidence type="ECO:0000313" key="2">
    <source>
        <dbReference type="Proteomes" id="UP001596403"/>
    </source>
</evidence>
<keyword evidence="2" id="KW-1185">Reference proteome</keyword>
<dbReference type="EMBL" id="JBHSWA010000001">
    <property type="protein sequence ID" value="MFC6641486.1"/>
    <property type="molecule type" value="Genomic_DNA"/>
</dbReference>
<proteinExistence type="predicted"/>
<dbReference type="Proteomes" id="UP001596403">
    <property type="component" value="Unassembled WGS sequence"/>
</dbReference>
<protein>
    <submittedName>
        <fullName evidence="1">Uncharacterized protein</fullName>
    </submittedName>
</protein>
<accession>A0ABW1YYS8</accession>
<sequence length="73" mass="7428">MADGTLAGAHLALGRAVRTLIHAVGEPLETALARAISGPLALLRDDMGLGRIESAGQPLLLFDPESGAVDLLA</sequence>
<name>A0ABW1YYS8_9RHOB</name>
<reference evidence="2" key="1">
    <citation type="journal article" date="2019" name="Int. J. Syst. Evol. Microbiol.">
        <title>The Global Catalogue of Microorganisms (GCM) 10K type strain sequencing project: providing services to taxonomists for standard genome sequencing and annotation.</title>
        <authorList>
            <consortium name="The Broad Institute Genomics Platform"/>
            <consortium name="The Broad Institute Genome Sequencing Center for Infectious Disease"/>
            <person name="Wu L."/>
            <person name="Ma J."/>
        </authorList>
    </citation>
    <scope>NUCLEOTIDE SEQUENCE [LARGE SCALE GENOMIC DNA]</scope>
    <source>
        <strain evidence="2">NBRC 111368</strain>
    </source>
</reference>
<comment type="caution">
    <text evidence="1">The sequence shown here is derived from an EMBL/GenBank/DDBJ whole genome shotgun (WGS) entry which is preliminary data.</text>
</comment>
<organism evidence="1 2">
    <name type="scientific">Sulfitobacter profundi</name>
    <dbReference type="NCBI Taxonomy" id="2679961"/>
    <lineage>
        <taxon>Bacteria</taxon>
        <taxon>Pseudomonadati</taxon>
        <taxon>Pseudomonadota</taxon>
        <taxon>Alphaproteobacteria</taxon>
        <taxon>Rhodobacterales</taxon>
        <taxon>Roseobacteraceae</taxon>
        <taxon>Sulfitobacter</taxon>
    </lineage>
</organism>
<evidence type="ECO:0000313" key="1">
    <source>
        <dbReference type="EMBL" id="MFC6641486.1"/>
    </source>
</evidence>